<dbReference type="AlphaFoldDB" id="A0A5N3WNA4"/>
<name>A0A5N3WNA4_MUNMU</name>
<gene>
    <name evidence="2" type="ORF">FD754_007426</name>
</gene>
<feature type="compositionally biased region" description="Basic and acidic residues" evidence="1">
    <location>
        <begin position="1"/>
        <end position="10"/>
    </location>
</feature>
<evidence type="ECO:0000313" key="2">
    <source>
        <dbReference type="EMBL" id="KAB0363270.1"/>
    </source>
</evidence>
<feature type="region of interest" description="Disordered" evidence="1">
    <location>
        <begin position="1"/>
        <end position="42"/>
    </location>
</feature>
<reference evidence="2 3" key="1">
    <citation type="submission" date="2019-06" db="EMBL/GenBank/DDBJ databases">
        <title>Discovery of a novel chromosome fission-fusion reversal in muntjac.</title>
        <authorList>
            <person name="Mudd A.B."/>
            <person name="Bredeson J.V."/>
            <person name="Baum R."/>
            <person name="Hockemeyer D."/>
            <person name="Rokhsar D.S."/>
        </authorList>
    </citation>
    <scope>NUCLEOTIDE SEQUENCE [LARGE SCALE GENOMIC DNA]</scope>
    <source>
        <strain evidence="2">UTSW_UCB_Mm</strain>
        <tissue evidence="2">Fibroblast cell line</tissue>
    </source>
</reference>
<protein>
    <submittedName>
        <fullName evidence="2">Uncharacterized protein</fullName>
    </submittedName>
</protein>
<evidence type="ECO:0000256" key="1">
    <source>
        <dbReference type="SAM" id="MobiDB-lite"/>
    </source>
</evidence>
<dbReference type="Proteomes" id="UP000326458">
    <property type="component" value="Unassembled WGS sequence"/>
</dbReference>
<accession>A0A5N3WNA4</accession>
<feature type="compositionally biased region" description="Polar residues" evidence="1">
    <location>
        <begin position="13"/>
        <end position="23"/>
    </location>
</feature>
<sequence length="81" mass="8798">MAADGVDERSPLLSASHSGSVTPTAPPYLQDSSPRGKAGLEKYASPTILRSIRELPSQKKWTLLMHLKPLPSLLLLVRSMC</sequence>
<dbReference type="EMBL" id="VCEA01000001">
    <property type="protein sequence ID" value="KAB0363270.1"/>
    <property type="molecule type" value="Genomic_DNA"/>
</dbReference>
<proteinExistence type="predicted"/>
<keyword evidence="3" id="KW-1185">Reference proteome</keyword>
<comment type="caution">
    <text evidence="2">The sequence shown here is derived from an EMBL/GenBank/DDBJ whole genome shotgun (WGS) entry which is preliminary data.</text>
</comment>
<evidence type="ECO:0000313" key="3">
    <source>
        <dbReference type="Proteomes" id="UP000326458"/>
    </source>
</evidence>
<organism evidence="2 3">
    <name type="scientific">Muntiacus muntjak</name>
    <name type="common">Barking deer</name>
    <name type="synonym">Indian muntjac</name>
    <dbReference type="NCBI Taxonomy" id="9888"/>
    <lineage>
        <taxon>Eukaryota</taxon>
        <taxon>Metazoa</taxon>
        <taxon>Chordata</taxon>
        <taxon>Craniata</taxon>
        <taxon>Vertebrata</taxon>
        <taxon>Euteleostomi</taxon>
        <taxon>Mammalia</taxon>
        <taxon>Eutheria</taxon>
        <taxon>Laurasiatheria</taxon>
        <taxon>Artiodactyla</taxon>
        <taxon>Ruminantia</taxon>
        <taxon>Pecora</taxon>
        <taxon>Cervidae</taxon>
        <taxon>Muntiacinae</taxon>
        <taxon>Muntiacus</taxon>
    </lineage>
</organism>